<reference evidence="1 2" key="1">
    <citation type="submission" date="2019-09" db="EMBL/GenBank/DDBJ databases">
        <authorList>
            <person name="Depoorter E."/>
        </authorList>
    </citation>
    <scope>NUCLEOTIDE SEQUENCE [LARGE SCALE GENOMIC DNA]</scope>
    <source>
        <strain evidence="1">LMG 23254</strain>
    </source>
</reference>
<dbReference type="Proteomes" id="UP000494218">
    <property type="component" value="Unassembled WGS sequence"/>
</dbReference>
<dbReference type="AlphaFoldDB" id="A0A6P2T614"/>
<name>A0A6P2T614_BURL3</name>
<proteinExistence type="predicted"/>
<evidence type="ECO:0000313" key="2">
    <source>
        <dbReference type="Proteomes" id="UP000494218"/>
    </source>
</evidence>
<protein>
    <submittedName>
        <fullName evidence="1">Uncharacterized protein</fullName>
    </submittedName>
</protein>
<sequence length="46" mass="5417">MTAILTTRSLDAWRIVRFWPIGQDSFAHMTGLRRLHGRPVMHVNDR</sequence>
<organism evidence="1 2">
    <name type="scientific">Burkholderia lata (strain ATCC 17760 / DSM 23089 / LMG 22485 / NCIMB 9086 / R18194 / 383)</name>
    <dbReference type="NCBI Taxonomy" id="482957"/>
    <lineage>
        <taxon>Bacteria</taxon>
        <taxon>Pseudomonadati</taxon>
        <taxon>Pseudomonadota</taxon>
        <taxon>Betaproteobacteria</taxon>
        <taxon>Burkholderiales</taxon>
        <taxon>Burkholderiaceae</taxon>
        <taxon>Burkholderia</taxon>
        <taxon>Burkholderia cepacia complex</taxon>
    </lineage>
</organism>
<evidence type="ECO:0000313" key="1">
    <source>
        <dbReference type="EMBL" id="VWC51499.1"/>
    </source>
</evidence>
<gene>
    <name evidence="1" type="ORF">BLA23254_07888</name>
</gene>
<accession>A0A6P2T614</accession>
<dbReference type="EMBL" id="CABVPW010000075">
    <property type="protein sequence ID" value="VWC51499.1"/>
    <property type="molecule type" value="Genomic_DNA"/>
</dbReference>